<proteinExistence type="predicted"/>
<accession>A0A0C2RWT3</accession>
<dbReference type="PATRIC" id="fig|220754.4.peg.2916"/>
<name>A0A0C2RWT3_9BACL</name>
<keyword evidence="2" id="KW-1185">Reference proteome</keyword>
<dbReference type="Proteomes" id="UP000031972">
    <property type="component" value="Unassembled WGS sequence"/>
</dbReference>
<comment type="caution">
    <text evidence="1">The sequence shown here is derived from an EMBL/GenBank/DDBJ whole genome shotgun (WGS) entry which is preliminary data.</text>
</comment>
<organism evidence="1 2">
    <name type="scientific">Jeotgalibacillus campisalis</name>
    <dbReference type="NCBI Taxonomy" id="220754"/>
    <lineage>
        <taxon>Bacteria</taxon>
        <taxon>Bacillati</taxon>
        <taxon>Bacillota</taxon>
        <taxon>Bacilli</taxon>
        <taxon>Bacillales</taxon>
        <taxon>Caryophanaceae</taxon>
        <taxon>Jeotgalibacillus</taxon>
    </lineage>
</organism>
<protein>
    <submittedName>
        <fullName evidence="1">Uncharacterized protein</fullName>
    </submittedName>
</protein>
<dbReference type="AlphaFoldDB" id="A0A0C2RWT3"/>
<reference evidence="1 2" key="1">
    <citation type="submission" date="2015-01" db="EMBL/GenBank/DDBJ databases">
        <title>Jeotgalibacillus campisalis genome sequencing.</title>
        <authorList>
            <person name="Goh K.M."/>
            <person name="Chan K.-G."/>
            <person name="Yaakop A.S."/>
            <person name="Ee R."/>
            <person name="Gan H.M."/>
            <person name="Chan C.S."/>
        </authorList>
    </citation>
    <scope>NUCLEOTIDE SEQUENCE [LARGE SCALE GENOMIC DNA]</scope>
    <source>
        <strain evidence="1 2">SF-57</strain>
    </source>
</reference>
<evidence type="ECO:0000313" key="1">
    <source>
        <dbReference type="EMBL" id="KIL46229.1"/>
    </source>
</evidence>
<gene>
    <name evidence="1" type="ORF">KR50_29030</name>
</gene>
<evidence type="ECO:0000313" key="2">
    <source>
        <dbReference type="Proteomes" id="UP000031972"/>
    </source>
</evidence>
<dbReference type="EMBL" id="JXRR01000017">
    <property type="protein sequence ID" value="KIL46229.1"/>
    <property type="molecule type" value="Genomic_DNA"/>
</dbReference>
<sequence length="40" mass="4515">MDNKAVTKSHFHLLYAKSTTFFLHFSITKNRPQAVIPGPA</sequence>